<feature type="compositionally biased region" description="Polar residues" evidence="1">
    <location>
        <begin position="23"/>
        <end position="38"/>
    </location>
</feature>
<feature type="region of interest" description="Disordered" evidence="1">
    <location>
        <begin position="461"/>
        <end position="481"/>
    </location>
</feature>
<feature type="compositionally biased region" description="Basic and acidic residues" evidence="1">
    <location>
        <begin position="191"/>
        <end position="212"/>
    </location>
</feature>
<feature type="compositionally biased region" description="Acidic residues" evidence="1">
    <location>
        <begin position="1178"/>
        <end position="1197"/>
    </location>
</feature>
<keyword evidence="2" id="KW-0472">Membrane</keyword>
<comment type="caution">
    <text evidence="3">The sequence shown here is derived from an EMBL/GenBank/DDBJ whole genome shotgun (WGS) entry which is preliminary data.</text>
</comment>
<evidence type="ECO:0000256" key="2">
    <source>
        <dbReference type="SAM" id="Phobius"/>
    </source>
</evidence>
<feature type="compositionally biased region" description="Low complexity" evidence="1">
    <location>
        <begin position="131"/>
        <end position="144"/>
    </location>
</feature>
<keyword evidence="4" id="KW-1185">Reference proteome</keyword>
<gene>
    <name evidence="3" type="ORF">BGW38_002711</name>
</gene>
<feature type="compositionally biased region" description="Polar residues" evidence="1">
    <location>
        <begin position="145"/>
        <end position="157"/>
    </location>
</feature>
<feature type="compositionally biased region" description="Polar residues" evidence="1">
    <location>
        <begin position="1125"/>
        <end position="1139"/>
    </location>
</feature>
<dbReference type="OrthoDB" id="2441894at2759"/>
<feature type="region of interest" description="Disordered" evidence="1">
    <location>
        <begin position="388"/>
        <end position="414"/>
    </location>
</feature>
<feature type="compositionally biased region" description="Low complexity" evidence="1">
    <location>
        <begin position="254"/>
        <end position="273"/>
    </location>
</feature>
<feature type="region of interest" description="Disordered" evidence="1">
    <location>
        <begin position="1"/>
        <end position="273"/>
    </location>
</feature>
<evidence type="ECO:0000313" key="3">
    <source>
        <dbReference type="EMBL" id="KAF9580580.1"/>
    </source>
</evidence>
<feature type="region of interest" description="Disordered" evidence="1">
    <location>
        <begin position="532"/>
        <end position="563"/>
    </location>
</feature>
<feature type="compositionally biased region" description="Basic and acidic residues" evidence="1">
    <location>
        <begin position="115"/>
        <end position="126"/>
    </location>
</feature>
<feature type="region of interest" description="Disordered" evidence="1">
    <location>
        <begin position="1036"/>
        <end position="1061"/>
    </location>
</feature>
<dbReference type="EMBL" id="JAABOA010001972">
    <property type="protein sequence ID" value="KAF9580580.1"/>
    <property type="molecule type" value="Genomic_DNA"/>
</dbReference>
<feature type="region of interest" description="Disordered" evidence="1">
    <location>
        <begin position="1125"/>
        <end position="1226"/>
    </location>
</feature>
<feature type="compositionally biased region" description="Basic and acidic residues" evidence="1">
    <location>
        <begin position="674"/>
        <end position="686"/>
    </location>
</feature>
<feature type="compositionally biased region" description="Low complexity" evidence="1">
    <location>
        <begin position="688"/>
        <end position="698"/>
    </location>
</feature>
<evidence type="ECO:0000313" key="4">
    <source>
        <dbReference type="Proteomes" id="UP000780801"/>
    </source>
</evidence>
<keyword evidence="2" id="KW-0812">Transmembrane</keyword>
<evidence type="ECO:0000256" key="1">
    <source>
        <dbReference type="SAM" id="MobiDB-lite"/>
    </source>
</evidence>
<feature type="transmembrane region" description="Helical" evidence="2">
    <location>
        <begin position="1357"/>
        <end position="1383"/>
    </location>
</feature>
<dbReference type="Proteomes" id="UP000780801">
    <property type="component" value="Unassembled WGS sequence"/>
</dbReference>
<feature type="compositionally biased region" description="Polar residues" evidence="1">
    <location>
        <begin position="813"/>
        <end position="822"/>
    </location>
</feature>
<feature type="compositionally biased region" description="Acidic residues" evidence="1">
    <location>
        <begin position="1148"/>
        <end position="1163"/>
    </location>
</feature>
<protein>
    <submittedName>
        <fullName evidence="3">Uncharacterized protein</fullName>
    </submittedName>
</protein>
<feature type="compositionally biased region" description="Low complexity" evidence="1">
    <location>
        <begin position="1208"/>
        <end position="1220"/>
    </location>
</feature>
<feature type="compositionally biased region" description="Low complexity" evidence="1">
    <location>
        <begin position="166"/>
        <end position="190"/>
    </location>
</feature>
<feature type="region of interest" description="Disordered" evidence="1">
    <location>
        <begin position="647"/>
        <end position="701"/>
    </location>
</feature>
<sequence length="1410" mass="153633">MSPSYEAGSSSTPGPQRPHHQHNLSQNYPRHGPTSTPHTPADDPSANANRQRIRTEPTLRHPHISSTWLGPYNDQVAAPLAGSRSPRGAHRPMGLPHSSLHHPQHSHQASSGTADRIHNNLQEPHRSTGAPSISPSSSSSSSSSWQLDINNIRSNNVSTPGGIGTGPAAASAPSVPSVPSAASAASAAGAAHDRNIDDRLDSSKRREYEQKHTGNHAYYADAGGANIVHSTGSGSGSSNSIPSGPGAGPGEGPGLPAAGPAADPAASMFAGPLLEPSSSLQSLVESIDDDHVLKLTELTKRMVEQTNPTQKRQRVVSFPTSERDALLPSFHHSEKTLQFSNSVKASLEAKYSALFSSIREGRPINRLARLKEVLPRLKSFSVPRPFVPPTEHIKESGKTSLDISLPRPRRNKGDKHRFVDKVEESNCIWDLDHMEAKAAAEEATEAASLLREQQRIAEAMAPRTPPPHTHPSYPDSPLGAVLDAQNIPVGMSPSSTFSSVATNAANSQSLRSNSQTSLDRVGTLSMTQPLQKEISTASTTYSNASSTGTGPESTPIESSPSKRQSFLGIFGVKGKKGATQENDAYQQHPVQPFPQYGTEVSSPRVSAIGSPLLGGVTGSLAVDRFSLDSPRPPPALTSAPFTPSVEVVPPSANGSPSVKNFLGGVPDSQGRRRTSLEENRRPKEDPYQQQQQQPLQQLRHPYLDGTSYALTDDERNYIGPAMMFSQGERPDDSQDESDTAAVLAAAANSHKRSSFRRFTEKFSRRGPGSGHKALSNLYNISPTGTAIQGKFPVGRKLDPTTAMLQGQGVARLTVSQPSSGRNSLDGLIRPKPIFNPLSGHSSPTVEPSKSPDGLVFGVAGLGAEGGNSHGSIHTNTPWVQSIGDRSPSLTPVGGLGQDESGALMHLNGLEPGLALSLQPDHIRQALQQIPSSSAITTMTSATTTTVAPEKLMVDVERLPKRMLSRLKNRPELASVDWSLDTVDLSAIWTSSEPLPTYDEYIGLTDEVKLSCIYPAHLGHLDVIDLHLTLGLRENHLGNEGKGGRVESRGGGSGGGSGMDDDLDLDHDLEHDLDRIRERERAVKWETLEMKAESQLEQSALWLKEISTWKQHWTDAIERHRRIENNSEGDGSILGSNNWGLENGGVIVEEPEEEDEEEGEEDEDEKSKGEEETGGSGVTEEDDDEDDAAADNVVDENTNDLFTRDRLRPTATTTPATMPLAMKRKKSHIAPLETIRARKQQRERELSLMMSREQMRGTRTSSISQQGSLMLYTFKTSIEATKDGVKEMRVHLDECRERLEALEEARGVYLEVKEPDFKRTVDKFTMEWNESYFVKLKEVEDQIQIMNQKRIENPWMDMLLIMLSWLIRGLFYLVEGVTIMVIMVRRFKSSYRVRSEYMLSDNLVHVKHLAR</sequence>
<feature type="compositionally biased region" description="Polar residues" evidence="1">
    <location>
        <begin position="1"/>
        <end position="14"/>
    </location>
</feature>
<keyword evidence="2" id="KW-1133">Transmembrane helix</keyword>
<proteinExistence type="predicted"/>
<name>A0A9P6FTR5_9FUNG</name>
<feature type="compositionally biased region" description="Basic and acidic residues" evidence="1">
    <location>
        <begin position="1036"/>
        <end position="1047"/>
    </location>
</feature>
<accession>A0A9P6FTR5</accession>
<feature type="compositionally biased region" description="Polar residues" evidence="1">
    <location>
        <begin position="838"/>
        <end position="847"/>
    </location>
</feature>
<feature type="compositionally biased region" description="Gly residues" evidence="1">
    <location>
        <begin position="1048"/>
        <end position="1057"/>
    </location>
</feature>
<feature type="compositionally biased region" description="Low complexity" evidence="1">
    <location>
        <begin position="230"/>
        <end position="244"/>
    </location>
</feature>
<organism evidence="3 4">
    <name type="scientific">Lunasporangiospora selenospora</name>
    <dbReference type="NCBI Taxonomy" id="979761"/>
    <lineage>
        <taxon>Eukaryota</taxon>
        <taxon>Fungi</taxon>
        <taxon>Fungi incertae sedis</taxon>
        <taxon>Mucoromycota</taxon>
        <taxon>Mortierellomycotina</taxon>
        <taxon>Mortierellomycetes</taxon>
        <taxon>Mortierellales</taxon>
        <taxon>Mortierellaceae</taxon>
        <taxon>Lunasporangiospora</taxon>
    </lineage>
</organism>
<feature type="compositionally biased region" description="Low complexity" evidence="1">
    <location>
        <begin position="535"/>
        <end position="550"/>
    </location>
</feature>
<reference evidence="3" key="1">
    <citation type="journal article" date="2020" name="Fungal Divers.">
        <title>Resolving the Mortierellaceae phylogeny through synthesis of multi-gene phylogenetics and phylogenomics.</title>
        <authorList>
            <person name="Vandepol N."/>
            <person name="Liber J."/>
            <person name="Desiro A."/>
            <person name="Na H."/>
            <person name="Kennedy M."/>
            <person name="Barry K."/>
            <person name="Grigoriev I.V."/>
            <person name="Miller A.N."/>
            <person name="O'Donnell K."/>
            <person name="Stajich J.E."/>
            <person name="Bonito G."/>
        </authorList>
    </citation>
    <scope>NUCLEOTIDE SEQUENCE</scope>
    <source>
        <strain evidence="3">KOD1015</strain>
    </source>
</reference>
<feature type="region of interest" description="Disordered" evidence="1">
    <location>
        <begin position="812"/>
        <end position="849"/>
    </location>
</feature>
<feature type="compositionally biased region" description="Polar residues" evidence="1">
    <location>
        <begin position="551"/>
        <end position="563"/>
    </location>
</feature>